<name>A0A3B0Z199_9ZZZZ</name>
<keyword evidence="1" id="KW-0812">Transmembrane</keyword>
<organism evidence="2">
    <name type="scientific">hydrothermal vent metagenome</name>
    <dbReference type="NCBI Taxonomy" id="652676"/>
    <lineage>
        <taxon>unclassified sequences</taxon>
        <taxon>metagenomes</taxon>
        <taxon>ecological metagenomes</taxon>
    </lineage>
</organism>
<dbReference type="AlphaFoldDB" id="A0A3B0Z199"/>
<protein>
    <submittedName>
        <fullName evidence="2">Uncharacterized protein</fullName>
    </submittedName>
</protein>
<dbReference type="InterPro" id="IPR046180">
    <property type="entry name" value="DUF6208"/>
</dbReference>
<sequence length="315" mass="36619">MNQAKTVNKRFHVSFILELPLAILSYLFYAIMRLLISITIRFFLLLKRKQAQAWTPLSKRVINNAIMLSAYMTRAPRWNTHAIVASAGPFKVKHTISVCVAEANLATDSWSIVIFKVPRQSIVRLGSSSIDQKIQWQETKVEPGEYMLGLRYYQVHSDIRLPAIKIDDSINIDPTPVAENNNHFYQQLKTKRSLLYYMMHYYVYVLLKYRTVFPKSWVRSEYLPAGDPANGFMFGAIQKNQTINLALTEALLKDYDIYYTLYSKSSFPRQWGSVNTHQFQISDIKENGTYLIRCKPKNAMTQKFNYHDICVTINQ</sequence>
<keyword evidence="1" id="KW-0472">Membrane</keyword>
<dbReference type="Pfam" id="PF19713">
    <property type="entry name" value="DUF6208"/>
    <property type="match status" value="1"/>
</dbReference>
<dbReference type="EMBL" id="UOFL01000191">
    <property type="protein sequence ID" value="VAW80209.1"/>
    <property type="molecule type" value="Genomic_DNA"/>
</dbReference>
<accession>A0A3B0Z199</accession>
<gene>
    <name evidence="2" type="ORF">MNBD_GAMMA12-2520</name>
</gene>
<evidence type="ECO:0000256" key="1">
    <source>
        <dbReference type="SAM" id="Phobius"/>
    </source>
</evidence>
<proteinExistence type="predicted"/>
<keyword evidence="1" id="KW-1133">Transmembrane helix</keyword>
<feature type="transmembrane region" description="Helical" evidence="1">
    <location>
        <begin position="20"/>
        <end position="44"/>
    </location>
</feature>
<evidence type="ECO:0000313" key="2">
    <source>
        <dbReference type="EMBL" id="VAW80209.1"/>
    </source>
</evidence>
<reference evidence="2" key="1">
    <citation type="submission" date="2018-06" db="EMBL/GenBank/DDBJ databases">
        <authorList>
            <person name="Zhirakovskaya E."/>
        </authorList>
    </citation>
    <scope>NUCLEOTIDE SEQUENCE</scope>
</reference>